<reference evidence="2" key="2">
    <citation type="submission" date="2025-08" db="UniProtKB">
        <authorList>
            <consortium name="RefSeq"/>
        </authorList>
    </citation>
    <scope>IDENTIFICATION</scope>
    <source>
        <tissue evidence="2">Leaf</tissue>
    </source>
</reference>
<accession>A0A9R0I300</accession>
<dbReference type="InterPro" id="IPR012337">
    <property type="entry name" value="RNaseH-like_sf"/>
</dbReference>
<dbReference type="OrthoDB" id="696953at2759"/>
<organism evidence="1 2">
    <name type="scientific">Spinacia oleracea</name>
    <name type="common">Spinach</name>
    <dbReference type="NCBI Taxonomy" id="3562"/>
    <lineage>
        <taxon>Eukaryota</taxon>
        <taxon>Viridiplantae</taxon>
        <taxon>Streptophyta</taxon>
        <taxon>Embryophyta</taxon>
        <taxon>Tracheophyta</taxon>
        <taxon>Spermatophyta</taxon>
        <taxon>Magnoliopsida</taxon>
        <taxon>eudicotyledons</taxon>
        <taxon>Gunneridae</taxon>
        <taxon>Pentapetalae</taxon>
        <taxon>Caryophyllales</taxon>
        <taxon>Chenopodiaceae</taxon>
        <taxon>Chenopodioideae</taxon>
        <taxon>Anserineae</taxon>
        <taxon>Spinacia</taxon>
    </lineage>
</organism>
<dbReference type="RefSeq" id="XP_021844238.1">
    <property type="nucleotide sequence ID" value="XM_021988546.2"/>
</dbReference>
<evidence type="ECO:0000313" key="1">
    <source>
        <dbReference type="Proteomes" id="UP000813463"/>
    </source>
</evidence>
<dbReference type="PANTHER" id="PTHR10797">
    <property type="entry name" value="CCR4-NOT TRANSCRIPTION COMPLEX SUBUNIT"/>
    <property type="match status" value="1"/>
</dbReference>
<dbReference type="KEGG" id="soe:110784128"/>
<dbReference type="GO" id="GO:0003676">
    <property type="term" value="F:nucleic acid binding"/>
    <property type="evidence" value="ECO:0007669"/>
    <property type="project" value="InterPro"/>
</dbReference>
<dbReference type="Gene3D" id="3.30.420.10">
    <property type="entry name" value="Ribonuclease H-like superfamily/Ribonuclease H"/>
    <property type="match status" value="1"/>
</dbReference>
<proteinExistence type="predicted"/>
<reference evidence="1" key="1">
    <citation type="journal article" date="2021" name="Nat. Commun.">
        <title>Genomic analyses provide insights into spinach domestication and the genetic basis of agronomic traits.</title>
        <authorList>
            <person name="Cai X."/>
            <person name="Sun X."/>
            <person name="Xu C."/>
            <person name="Sun H."/>
            <person name="Wang X."/>
            <person name="Ge C."/>
            <person name="Zhang Z."/>
            <person name="Wang Q."/>
            <person name="Fei Z."/>
            <person name="Jiao C."/>
            <person name="Wang Q."/>
        </authorList>
    </citation>
    <scope>NUCLEOTIDE SEQUENCE [LARGE SCALE GENOMIC DNA]</scope>
    <source>
        <strain evidence="1">cv. Varoflay</strain>
    </source>
</reference>
<dbReference type="GO" id="GO:0004535">
    <property type="term" value="F:poly(A)-specific ribonuclease activity"/>
    <property type="evidence" value="ECO:0000318"/>
    <property type="project" value="GO_Central"/>
</dbReference>
<dbReference type="SUPFAM" id="SSF53098">
    <property type="entry name" value="Ribonuclease H-like"/>
    <property type="match status" value="1"/>
</dbReference>
<dbReference type="Proteomes" id="UP000813463">
    <property type="component" value="Chromosome 5"/>
</dbReference>
<dbReference type="AlphaFoldDB" id="A0A9R0I300"/>
<dbReference type="InterPro" id="IPR039637">
    <property type="entry name" value="CNOT7/CNOT8/Pop2"/>
</dbReference>
<dbReference type="InterPro" id="IPR036397">
    <property type="entry name" value="RNaseH_sf"/>
</dbReference>
<dbReference type="GeneID" id="110784128"/>
<evidence type="ECO:0000313" key="2">
    <source>
        <dbReference type="RefSeq" id="XP_021844238.1"/>
    </source>
</evidence>
<keyword evidence="1" id="KW-1185">Reference proteome</keyword>
<dbReference type="GO" id="GO:0000932">
    <property type="term" value="C:P-body"/>
    <property type="evidence" value="ECO:0000318"/>
    <property type="project" value="GO_Central"/>
</dbReference>
<protein>
    <submittedName>
        <fullName evidence="2">Probable CCR4-associated factor 1 homolog 7</fullName>
    </submittedName>
</protein>
<name>A0A9R0I300_SPIOL</name>
<gene>
    <name evidence="2" type="primary">LOC110784128</name>
</gene>
<sequence>MKKKKNKKLKNDPIFATQVLPSNFNQEIDLLRHKLHSFPNISIDTEFKGLKRVITRDLPDLEIYEGLKNNVSYTNLREIGITVSDNGGVIGGIWRFDFIPSKKARIVECDCIPLSDEFMEKFRKVWVDFHGKVKWFTFSSYVDIAYLVALLEKQPLPNLITRLKKQESDEEEDGFVELVQRWFGRVYDLKVMGKHQEVFLGNNKFLGLEKLAEMIGVKRLGKEHDAASDSLLTAEILRRFRENNWVSDSDSDEGFLYLLSYRVCYDPKMVVDEMKFAVEKRGIQDNKV</sequence>
<dbReference type="GO" id="GO:0030015">
    <property type="term" value="C:CCR4-NOT core complex"/>
    <property type="evidence" value="ECO:0000318"/>
    <property type="project" value="GO_Central"/>
</dbReference>
<dbReference type="GO" id="GO:0000288">
    <property type="term" value="P:nuclear-transcribed mRNA catabolic process, deadenylation-dependent decay"/>
    <property type="evidence" value="ECO:0000318"/>
    <property type="project" value="GO_Central"/>
</dbReference>